<dbReference type="PANTHER" id="PTHR14187">
    <property type="entry name" value="ALPHA KINASE/ELONGATION FACTOR 2 KINASE"/>
    <property type="match status" value="1"/>
</dbReference>
<evidence type="ECO:0000313" key="2">
    <source>
        <dbReference type="Proteomes" id="UP000828390"/>
    </source>
</evidence>
<dbReference type="PANTHER" id="PTHR14187:SF5">
    <property type="entry name" value="HEAT SHOCK 70 KDA PROTEIN 12A"/>
    <property type="match status" value="1"/>
</dbReference>
<evidence type="ECO:0008006" key="3">
    <source>
        <dbReference type="Google" id="ProtNLM"/>
    </source>
</evidence>
<protein>
    <recommendedName>
        <fullName evidence="3">Heat shock 70 kDa protein 12A</fullName>
    </recommendedName>
</protein>
<name>A0A9D4K6Z0_DREPO</name>
<accession>A0A9D4K6Z0</accession>
<reference evidence="1" key="2">
    <citation type="submission" date="2020-11" db="EMBL/GenBank/DDBJ databases">
        <authorList>
            <person name="McCartney M.A."/>
            <person name="Auch B."/>
            <person name="Kono T."/>
            <person name="Mallez S."/>
            <person name="Becker A."/>
            <person name="Gohl D.M."/>
            <person name="Silverstein K.A.T."/>
            <person name="Koren S."/>
            <person name="Bechman K.B."/>
            <person name="Herman A."/>
            <person name="Abrahante J.E."/>
            <person name="Garbe J."/>
        </authorList>
    </citation>
    <scope>NUCLEOTIDE SEQUENCE</scope>
    <source>
        <strain evidence="1">Duluth1</strain>
        <tissue evidence="1">Whole animal</tissue>
    </source>
</reference>
<organism evidence="1 2">
    <name type="scientific">Dreissena polymorpha</name>
    <name type="common">Zebra mussel</name>
    <name type="synonym">Mytilus polymorpha</name>
    <dbReference type="NCBI Taxonomy" id="45954"/>
    <lineage>
        <taxon>Eukaryota</taxon>
        <taxon>Metazoa</taxon>
        <taxon>Spiralia</taxon>
        <taxon>Lophotrochozoa</taxon>
        <taxon>Mollusca</taxon>
        <taxon>Bivalvia</taxon>
        <taxon>Autobranchia</taxon>
        <taxon>Heteroconchia</taxon>
        <taxon>Euheterodonta</taxon>
        <taxon>Imparidentia</taxon>
        <taxon>Neoheterodontei</taxon>
        <taxon>Myida</taxon>
        <taxon>Dreissenoidea</taxon>
        <taxon>Dreissenidae</taxon>
        <taxon>Dreissena</taxon>
    </lineage>
</organism>
<comment type="caution">
    <text evidence="1">The sequence shown here is derived from an EMBL/GenBank/DDBJ whole genome shotgun (WGS) entry which is preliminary data.</text>
</comment>
<dbReference type="SUPFAM" id="SSF53067">
    <property type="entry name" value="Actin-like ATPase domain"/>
    <property type="match status" value="1"/>
</dbReference>
<dbReference type="Proteomes" id="UP000828390">
    <property type="component" value="Unassembled WGS sequence"/>
</dbReference>
<gene>
    <name evidence="1" type="ORF">DPMN_107382</name>
</gene>
<dbReference type="InterPro" id="IPR043129">
    <property type="entry name" value="ATPase_NBD"/>
</dbReference>
<evidence type="ECO:0000313" key="1">
    <source>
        <dbReference type="EMBL" id="KAH3834064.1"/>
    </source>
</evidence>
<sequence>MAGDKLRLDADIMSSFFTTSLLNIVEHLSDLLQKPECKGVEAILMVGGYSESILLQDAIKQQFPHVKILVPPEAGLAVLKGAVIYGHCPSAITERVSKYTYGISTTETFDKNKHPWSKREVFSDGTIRCVDVWSVIVTAGDKLVVGEAQNEREYFPVYEDQEFLHLPIFVTSDKDPKFTTDVGSKKVGSVTVPVSGSGTDRSVGVRMIFGGTEITVECVEKATGKITQLDIAFLM</sequence>
<dbReference type="EMBL" id="JAIWYP010000004">
    <property type="protein sequence ID" value="KAH3834064.1"/>
    <property type="molecule type" value="Genomic_DNA"/>
</dbReference>
<proteinExistence type="predicted"/>
<keyword evidence="2" id="KW-1185">Reference proteome</keyword>
<dbReference type="AlphaFoldDB" id="A0A9D4K6Z0"/>
<reference evidence="1" key="1">
    <citation type="journal article" date="2019" name="bioRxiv">
        <title>The Genome of the Zebra Mussel, Dreissena polymorpha: A Resource for Invasive Species Research.</title>
        <authorList>
            <person name="McCartney M.A."/>
            <person name="Auch B."/>
            <person name="Kono T."/>
            <person name="Mallez S."/>
            <person name="Zhang Y."/>
            <person name="Obille A."/>
            <person name="Becker A."/>
            <person name="Abrahante J.E."/>
            <person name="Garbe J."/>
            <person name="Badalamenti J.P."/>
            <person name="Herman A."/>
            <person name="Mangelson H."/>
            <person name="Liachko I."/>
            <person name="Sullivan S."/>
            <person name="Sone E.D."/>
            <person name="Koren S."/>
            <person name="Silverstein K.A.T."/>
            <person name="Beckman K.B."/>
            <person name="Gohl D.M."/>
        </authorList>
    </citation>
    <scope>NUCLEOTIDE SEQUENCE</scope>
    <source>
        <strain evidence="1">Duluth1</strain>
        <tissue evidence="1">Whole animal</tissue>
    </source>
</reference>